<sequence length="141" mass="15055">MAVSAIWLTVARVGVCTNGASASTYALCGGGQGEVYAYTPLNDTNKKVLLAIPPGGQTNSDYGISTGRGAWNFEPGVWTTVAERVKLNEIGQANGLILREGETSHIKGMHFQTFFGGHTSDWASPKDQYAWFADVSGVIIR</sequence>
<reference evidence="3 4" key="1">
    <citation type="submission" date="2014-04" db="EMBL/GenBank/DDBJ databases">
        <title>Evolutionary Origins and Diversification of the Mycorrhizal Mutualists.</title>
        <authorList>
            <consortium name="DOE Joint Genome Institute"/>
            <consortium name="Mycorrhizal Genomics Consortium"/>
            <person name="Kohler A."/>
            <person name="Kuo A."/>
            <person name="Nagy L.G."/>
            <person name="Floudas D."/>
            <person name="Copeland A."/>
            <person name="Barry K.W."/>
            <person name="Cichocki N."/>
            <person name="Veneault-Fourrey C."/>
            <person name="LaButti K."/>
            <person name="Lindquist E.A."/>
            <person name="Lipzen A."/>
            <person name="Lundell T."/>
            <person name="Morin E."/>
            <person name="Murat C."/>
            <person name="Riley R."/>
            <person name="Ohm R."/>
            <person name="Sun H."/>
            <person name="Tunlid A."/>
            <person name="Henrissat B."/>
            <person name="Grigoriev I.V."/>
            <person name="Hibbett D.S."/>
            <person name="Martin F."/>
        </authorList>
    </citation>
    <scope>NUCLEOTIDE SEQUENCE [LARGE SCALE GENOMIC DNA]</scope>
    <source>
        <strain evidence="3 4">MD-312</strain>
    </source>
</reference>
<dbReference type="OrthoDB" id="3337916at2759"/>
<dbReference type="HOGENOM" id="CLU_1825535_0_0_1"/>
<keyword evidence="1" id="KW-0732">Signal</keyword>
<dbReference type="Pfam" id="PF21294">
    <property type="entry name" value="Polysacc_lyase_14"/>
    <property type="match status" value="1"/>
</dbReference>
<feature type="signal peptide" evidence="1">
    <location>
        <begin position="1"/>
        <end position="22"/>
    </location>
</feature>
<dbReference type="Proteomes" id="UP000053820">
    <property type="component" value="Unassembled WGS sequence"/>
</dbReference>
<evidence type="ECO:0000313" key="4">
    <source>
        <dbReference type="Proteomes" id="UP000053820"/>
    </source>
</evidence>
<evidence type="ECO:0000256" key="1">
    <source>
        <dbReference type="SAM" id="SignalP"/>
    </source>
</evidence>
<dbReference type="Gene3D" id="2.60.120.200">
    <property type="match status" value="1"/>
</dbReference>
<name>A0A0C9W7X8_9AGAM</name>
<protein>
    <submittedName>
        <fullName evidence="3">Polysaccharide lyase family 14 protein</fullName>
    </submittedName>
</protein>
<evidence type="ECO:0000259" key="2">
    <source>
        <dbReference type="Pfam" id="PF21294"/>
    </source>
</evidence>
<dbReference type="PANTHER" id="PTHR40124">
    <property type="match status" value="1"/>
</dbReference>
<accession>A0A0C9W7X8</accession>
<dbReference type="AlphaFoldDB" id="A0A0C9W7X8"/>
<feature type="domain" description="Polysaccharide lyase 14" evidence="2">
    <location>
        <begin position="30"/>
        <end position="97"/>
    </location>
</feature>
<dbReference type="GO" id="GO:0016829">
    <property type="term" value="F:lyase activity"/>
    <property type="evidence" value="ECO:0007669"/>
    <property type="project" value="UniProtKB-KW"/>
</dbReference>
<keyword evidence="3" id="KW-0456">Lyase</keyword>
<keyword evidence="4" id="KW-1185">Reference proteome</keyword>
<evidence type="ECO:0000313" key="3">
    <source>
        <dbReference type="EMBL" id="KIJ63458.1"/>
    </source>
</evidence>
<dbReference type="InterPro" id="IPR048958">
    <property type="entry name" value="Polysacc_lyase_14"/>
</dbReference>
<organism evidence="3 4">
    <name type="scientific">Hydnomerulius pinastri MD-312</name>
    <dbReference type="NCBI Taxonomy" id="994086"/>
    <lineage>
        <taxon>Eukaryota</taxon>
        <taxon>Fungi</taxon>
        <taxon>Dikarya</taxon>
        <taxon>Basidiomycota</taxon>
        <taxon>Agaricomycotina</taxon>
        <taxon>Agaricomycetes</taxon>
        <taxon>Agaricomycetidae</taxon>
        <taxon>Boletales</taxon>
        <taxon>Boletales incertae sedis</taxon>
        <taxon>Leucogyrophana</taxon>
    </lineage>
</organism>
<gene>
    <name evidence="3" type="ORF">HYDPIDRAFT_188296</name>
</gene>
<proteinExistence type="predicted"/>
<feature type="chain" id="PRO_5002205199" evidence="1">
    <location>
        <begin position="23"/>
        <end position="141"/>
    </location>
</feature>
<dbReference type="EMBL" id="KN839850">
    <property type="protein sequence ID" value="KIJ63458.1"/>
    <property type="molecule type" value="Genomic_DNA"/>
</dbReference>
<dbReference type="PANTHER" id="PTHR40124:SF1">
    <property type="entry name" value="DISAGGREGATASE RELATED REPEAT PROTEIN"/>
    <property type="match status" value="1"/>
</dbReference>